<gene>
    <name evidence="2" type="ORF">EIZ62_11250</name>
</gene>
<evidence type="ECO:0000256" key="1">
    <source>
        <dbReference type="SAM" id="MobiDB-lite"/>
    </source>
</evidence>
<keyword evidence="3" id="KW-1185">Reference proteome</keyword>
<sequence length="76" mass="8486">MSLEDDLTEVKRRLEELARSVIQLERNLARQREGTPVPMGAGRTDGLVTISDTPYDSSLWTDSDDEGLGARDRRAP</sequence>
<dbReference type="KEGG" id="sfic:EIZ62_11250"/>
<dbReference type="Proteomes" id="UP000422572">
    <property type="component" value="Chromosome"/>
</dbReference>
<feature type="compositionally biased region" description="Polar residues" evidence="1">
    <location>
        <begin position="50"/>
        <end position="61"/>
    </location>
</feature>
<dbReference type="RefSeq" id="WP_156692554.1">
    <property type="nucleotide sequence ID" value="NZ_CP034279.1"/>
</dbReference>
<protein>
    <submittedName>
        <fullName evidence="2">Uncharacterized protein</fullName>
    </submittedName>
</protein>
<evidence type="ECO:0000313" key="2">
    <source>
        <dbReference type="EMBL" id="QGV78762.1"/>
    </source>
</evidence>
<organism evidence="2 3">
    <name type="scientific">Streptomyces ficellus</name>
    <dbReference type="NCBI Taxonomy" id="1977088"/>
    <lineage>
        <taxon>Bacteria</taxon>
        <taxon>Bacillati</taxon>
        <taxon>Actinomycetota</taxon>
        <taxon>Actinomycetes</taxon>
        <taxon>Kitasatosporales</taxon>
        <taxon>Streptomycetaceae</taxon>
        <taxon>Streptomyces</taxon>
    </lineage>
</organism>
<dbReference type="AlphaFoldDB" id="A0A6I6FFG2"/>
<dbReference type="OrthoDB" id="5194954at2"/>
<feature type="region of interest" description="Disordered" evidence="1">
    <location>
        <begin position="32"/>
        <end position="76"/>
    </location>
</feature>
<accession>A0A6I6FFG2</accession>
<name>A0A6I6FFG2_9ACTN</name>
<proteinExistence type="predicted"/>
<reference evidence="2 3" key="1">
    <citation type="submission" date="2018-12" db="EMBL/GenBank/DDBJ databases">
        <title>Complete genome sequence of Streptomyces ficellus NRRL8067, the producer of ficellomycin, feldamycin and nojirimycin.</title>
        <authorList>
            <person name="Zhang H."/>
            <person name="Yue R."/>
            <person name="Liu Y."/>
            <person name="Li M."/>
            <person name="Mu H."/>
            <person name="Zhang J."/>
        </authorList>
    </citation>
    <scope>NUCLEOTIDE SEQUENCE [LARGE SCALE GENOMIC DNA]</scope>
    <source>
        <strain evidence="2 3">NRRL 8067</strain>
    </source>
</reference>
<dbReference type="EMBL" id="CP034279">
    <property type="protein sequence ID" value="QGV78762.1"/>
    <property type="molecule type" value="Genomic_DNA"/>
</dbReference>
<evidence type="ECO:0000313" key="3">
    <source>
        <dbReference type="Proteomes" id="UP000422572"/>
    </source>
</evidence>